<name>A0A2K6RTH8_RHIRO</name>
<dbReference type="AlphaFoldDB" id="A0A2K6RTH8"/>
<proteinExistence type="predicted"/>
<dbReference type="GeneTree" id="ENSGT00610000087497"/>
<evidence type="ECO:0000313" key="2">
    <source>
        <dbReference type="Proteomes" id="UP000233200"/>
    </source>
</evidence>
<sequence length="78" mass="8636">VERSFVWLSCLDNDSCDLTFRLGEVESHAFVAMVSILCFEYLLPGAGEILRTDNFPVITLSLPCVSSCHLIGGRMPEN</sequence>
<reference evidence="1" key="2">
    <citation type="submission" date="2025-09" db="UniProtKB">
        <authorList>
            <consortium name="Ensembl"/>
        </authorList>
    </citation>
    <scope>IDENTIFICATION</scope>
</reference>
<dbReference type="Proteomes" id="UP000233200">
    <property type="component" value="Unplaced"/>
</dbReference>
<dbReference type="Pfam" id="PF17709">
    <property type="entry name" value="DUF5554"/>
    <property type="match status" value="1"/>
</dbReference>
<evidence type="ECO:0000313" key="1">
    <source>
        <dbReference type="Ensembl" id="ENSRROP00000044337.1"/>
    </source>
</evidence>
<dbReference type="Ensembl" id="ENSRROT00000068853.1">
    <property type="protein sequence ID" value="ENSRROP00000044337.1"/>
    <property type="gene ID" value="ENSRROG00000045141.1"/>
</dbReference>
<protein>
    <submittedName>
        <fullName evidence="1">Uncharacterized protein</fullName>
    </submittedName>
</protein>
<keyword evidence="2" id="KW-1185">Reference proteome</keyword>
<organism evidence="1 2">
    <name type="scientific">Rhinopithecus roxellana</name>
    <name type="common">Golden snub-nosed monkey</name>
    <name type="synonym">Pygathrix roxellana</name>
    <dbReference type="NCBI Taxonomy" id="61622"/>
    <lineage>
        <taxon>Eukaryota</taxon>
        <taxon>Metazoa</taxon>
        <taxon>Chordata</taxon>
        <taxon>Craniata</taxon>
        <taxon>Vertebrata</taxon>
        <taxon>Euteleostomi</taxon>
        <taxon>Mammalia</taxon>
        <taxon>Eutheria</taxon>
        <taxon>Euarchontoglires</taxon>
        <taxon>Primates</taxon>
        <taxon>Haplorrhini</taxon>
        <taxon>Catarrhini</taxon>
        <taxon>Cercopithecidae</taxon>
        <taxon>Colobinae</taxon>
        <taxon>Rhinopithecus</taxon>
    </lineage>
</organism>
<reference evidence="1" key="1">
    <citation type="submission" date="2025-08" db="UniProtKB">
        <authorList>
            <consortium name="Ensembl"/>
        </authorList>
    </citation>
    <scope>IDENTIFICATION</scope>
</reference>
<dbReference type="OMA" id="CFEYLLP"/>
<accession>A0A2K6RTH8</accession>
<dbReference type="InterPro" id="IPR040863">
    <property type="entry name" value="DUF5554"/>
</dbReference>